<sequence>MDEIKLSDDVIEQIKDFNHNHLTEEQELSSIDKLITDKKYGLCKKCKQLNTDYYYCQSCKSQNFKQNFINWSSGNHDIDEFIQKAQLKAKNERQIIEWIEYNKFENIEYLAKGGFGTIFKAV</sequence>
<dbReference type="Proteomes" id="UP000233469">
    <property type="component" value="Unassembled WGS sequence"/>
</dbReference>
<reference evidence="1 2" key="1">
    <citation type="submission" date="2016-04" db="EMBL/GenBank/DDBJ databases">
        <title>Genome analyses suggest a sexual origin of heterokaryosis in a supposedly ancient asexual fungus.</title>
        <authorList>
            <person name="Ropars J."/>
            <person name="Sedzielewska K."/>
            <person name="Noel J."/>
            <person name="Charron P."/>
            <person name="Farinelli L."/>
            <person name="Marton T."/>
            <person name="Kruger M."/>
            <person name="Pelin A."/>
            <person name="Brachmann A."/>
            <person name="Corradi N."/>
        </authorList>
    </citation>
    <scope>NUCLEOTIDE SEQUENCE [LARGE SCALE GENOMIC DNA]</scope>
    <source>
        <strain evidence="1 2">C2</strain>
    </source>
</reference>
<evidence type="ECO:0008006" key="3">
    <source>
        <dbReference type="Google" id="ProtNLM"/>
    </source>
</evidence>
<accession>A0A2N1MTK0</accession>
<dbReference type="VEuPathDB" id="FungiDB:FUN_006248"/>
<dbReference type="AlphaFoldDB" id="A0A2N1MTK0"/>
<proteinExistence type="predicted"/>
<organism evidence="1 2">
    <name type="scientific">Rhizophagus irregularis</name>
    <dbReference type="NCBI Taxonomy" id="588596"/>
    <lineage>
        <taxon>Eukaryota</taxon>
        <taxon>Fungi</taxon>
        <taxon>Fungi incertae sedis</taxon>
        <taxon>Mucoromycota</taxon>
        <taxon>Glomeromycotina</taxon>
        <taxon>Glomeromycetes</taxon>
        <taxon>Glomerales</taxon>
        <taxon>Glomeraceae</taxon>
        <taxon>Rhizophagus</taxon>
    </lineage>
</organism>
<name>A0A2N1MTK0_9GLOM</name>
<protein>
    <recommendedName>
        <fullName evidence="3">Protein kinase domain-containing protein</fullName>
    </recommendedName>
</protein>
<dbReference type="EMBL" id="LLXL01001353">
    <property type="protein sequence ID" value="PKK64938.1"/>
    <property type="molecule type" value="Genomic_DNA"/>
</dbReference>
<evidence type="ECO:0000313" key="1">
    <source>
        <dbReference type="EMBL" id="PKK64938.1"/>
    </source>
</evidence>
<reference evidence="1 2" key="2">
    <citation type="submission" date="2017-10" db="EMBL/GenBank/DDBJ databases">
        <title>Extensive intraspecific genome diversity in a model arbuscular mycorrhizal fungus.</title>
        <authorList>
            <person name="Chen E.C.H."/>
            <person name="Morin E."/>
            <person name="Baudet D."/>
            <person name="Noel J."/>
            <person name="Ndikumana S."/>
            <person name="Charron P."/>
            <person name="St-Onge C."/>
            <person name="Giorgi J."/>
            <person name="Grigoriev I.V."/>
            <person name="Roux C."/>
            <person name="Martin F.M."/>
            <person name="Corradi N."/>
        </authorList>
    </citation>
    <scope>NUCLEOTIDE SEQUENCE [LARGE SCALE GENOMIC DNA]</scope>
    <source>
        <strain evidence="1 2">C2</strain>
    </source>
</reference>
<comment type="caution">
    <text evidence="1">The sequence shown here is derived from an EMBL/GenBank/DDBJ whole genome shotgun (WGS) entry which is preliminary data.</text>
</comment>
<dbReference type="VEuPathDB" id="FungiDB:RhiirA1_472619"/>
<evidence type="ECO:0000313" key="2">
    <source>
        <dbReference type="Proteomes" id="UP000233469"/>
    </source>
</evidence>
<gene>
    <name evidence="1" type="ORF">RhiirC2_786831</name>
</gene>